<name>A0A9P0K8X9_ACAOB</name>
<dbReference type="EMBL" id="CAKOFQ010006756">
    <property type="protein sequence ID" value="CAH1968773.1"/>
    <property type="molecule type" value="Genomic_DNA"/>
</dbReference>
<keyword evidence="2" id="KW-1185">Reference proteome</keyword>
<comment type="caution">
    <text evidence="1">The sequence shown here is derived from an EMBL/GenBank/DDBJ whole genome shotgun (WGS) entry which is preliminary data.</text>
</comment>
<evidence type="ECO:0000313" key="2">
    <source>
        <dbReference type="Proteomes" id="UP001152888"/>
    </source>
</evidence>
<protein>
    <submittedName>
        <fullName evidence="1">Uncharacterized protein</fullName>
    </submittedName>
</protein>
<organism evidence="1 2">
    <name type="scientific">Acanthoscelides obtectus</name>
    <name type="common">Bean weevil</name>
    <name type="synonym">Bruchus obtectus</name>
    <dbReference type="NCBI Taxonomy" id="200917"/>
    <lineage>
        <taxon>Eukaryota</taxon>
        <taxon>Metazoa</taxon>
        <taxon>Ecdysozoa</taxon>
        <taxon>Arthropoda</taxon>
        <taxon>Hexapoda</taxon>
        <taxon>Insecta</taxon>
        <taxon>Pterygota</taxon>
        <taxon>Neoptera</taxon>
        <taxon>Endopterygota</taxon>
        <taxon>Coleoptera</taxon>
        <taxon>Polyphaga</taxon>
        <taxon>Cucujiformia</taxon>
        <taxon>Chrysomeloidea</taxon>
        <taxon>Chrysomelidae</taxon>
        <taxon>Bruchinae</taxon>
        <taxon>Bruchini</taxon>
        <taxon>Acanthoscelides</taxon>
    </lineage>
</organism>
<evidence type="ECO:0000313" key="1">
    <source>
        <dbReference type="EMBL" id="CAH1968773.1"/>
    </source>
</evidence>
<reference evidence="1" key="1">
    <citation type="submission" date="2022-03" db="EMBL/GenBank/DDBJ databases">
        <authorList>
            <person name="Sayadi A."/>
        </authorList>
    </citation>
    <scope>NUCLEOTIDE SEQUENCE</scope>
</reference>
<dbReference type="Proteomes" id="UP001152888">
    <property type="component" value="Unassembled WGS sequence"/>
</dbReference>
<dbReference type="AlphaFoldDB" id="A0A9P0K8X9"/>
<proteinExistence type="predicted"/>
<sequence length="32" mass="3872">MQPLFRIFHSNKILRHCFFIGAKYDTSRGCKR</sequence>
<gene>
    <name evidence="1" type="ORF">ACAOBT_LOCUS8059</name>
</gene>
<accession>A0A9P0K8X9</accession>